<dbReference type="AlphaFoldDB" id="F2NQB3"/>
<keyword evidence="7" id="KW-1185">Reference proteome</keyword>
<dbReference type="InterPro" id="IPR029066">
    <property type="entry name" value="PLP-binding_barrel"/>
</dbReference>
<dbReference type="Pfam" id="PF01168">
    <property type="entry name" value="Ala_racemase_N"/>
    <property type="match status" value="1"/>
</dbReference>
<comment type="similarity">
    <text evidence="2 4">Belongs to the pyridoxal phosphate-binding protein YggS/PROSC family.</text>
</comment>
<dbReference type="HOGENOM" id="CLU_059988_1_0_0"/>
<dbReference type="PANTHER" id="PTHR10146">
    <property type="entry name" value="PROLINE SYNTHETASE CO-TRANSCRIBED BACTERIAL HOMOLOG PROTEIN"/>
    <property type="match status" value="1"/>
</dbReference>
<comment type="cofactor">
    <cofactor evidence="3">
        <name>pyridoxal 5'-phosphate</name>
        <dbReference type="ChEBI" id="CHEBI:597326"/>
    </cofactor>
</comment>
<feature type="domain" description="Alanine racemase N-terminal" evidence="5">
    <location>
        <begin position="9"/>
        <end position="211"/>
    </location>
</feature>
<evidence type="ECO:0000256" key="1">
    <source>
        <dbReference type="ARBA" id="ARBA00022898"/>
    </source>
</evidence>
<dbReference type="SUPFAM" id="SSF51419">
    <property type="entry name" value="PLP-binding barrel"/>
    <property type="match status" value="1"/>
</dbReference>
<dbReference type="eggNOG" id="COG0325">
    <property type="taxonomic scope" value="Bacteria"/>
</dbReference>
<evidence type="ECO:0000256" key="2">
    <source>
        <dbReference type="HAMAP-Rule" id="MF_02087"/>
    </source>
</evidence>
<dbReference type="Gene3D" id="3.20.20.10">
    <property type="entry name" value="Alanine racemase"/>
    <property type="match status" value="1"/>
</dbReference>
<dbReference type="OrthoDB" id="9804072at2"/>
<dbReference type="InterPro" id="IPR001608">
    <property type="entry name" value="Ala_racemase_N"/>
</dbReference>
<dbReference type="Proteomes" id="UP000007030">
    <property type="component" value="Chromosome"/>
</dbReference>
<sequence length="214" mass="24080">MGLPEVLERIARAAARAGRSADSVRLVAVTKGRTLEEIQRCVLAYGNFPLGESRVQEARPKMEALSGVEWHFIGPLQRNKVKFMRPFALVHSIDSVRLAQALARRAAREGWRARVLLQVNVAREPQKHGVFVEELADAVARVRELEALELVGLMTMAPYTERPEEVRWVFRELSRLADRYNLAERSMGMTGDFEVAVEEGATLVRVGRALFEEG</sequence>
<reference evidence="6 7" key="1">
    <citation type="journal article" date="2012" name="Stand. Genomic Sci.">
        <title>Complete genome sequence of the aerobic, heterotroph Marinithermus hydrothermalis type strain (T1(T)) from a deep-sea hydrothermal vent chimney.</title>
        <authorList>
            <person name="Copeland A."/>
            <person name="Gu W."/>
            <person name="Yasawong M."/>
            <person name="Lapidus A."/>
            <person name="Lucas S."/>
            <person name="Deshpande S."/>
            <person name="Pagani I."/>
            <person name="Tapia R."/>
            <person name="Cheng J.F."/>
            <person name="Goodwin L.A."/>
            <person name="Pitluck S."/>
            <person name="Liolios K."/>
            <person name="Ivanova N."/>
            <person name="Mavromatis K."/>
            <person name="Mikhailova N."/>
            <person name="Pati A."/>
            <person name="Chen A."/>
            <person name="Palaniappan K."/>
            <person name="Land M."/>
            <person name="Pan C."/>
            <person name="Brambilla E.M."/>
            <person name="Rohde M."/>
            <person name="Tindall B.J."/>
            <person name="Sikorski J."/>
            <person name="Goker M."/>
            <person name="Detter J.C."/>
            <person name="Bristow J."/>
            <person name="Eisen J.A."/>
            <person name="Markowitz V."/>
            <person name="Hugenholtz P."/>
            <person name="Kyrpides N.C."/>
            <person name="Klenk H.P."/>
            <person name="Woyke T."/>
        </authorList>
    </citation>
    <scope>NUCLEOTIDE SEQUENCE [LARGE SCALE GENOMIC DNA]</scope>
    <source>
        <strain evidence="7">DSM 14884 / JCM 11576 / T1</strain>
    </source>
</reference>
<dbReference type="FunFam" id="3.20.20.10:FF:000018">
    <property type="entry name" value="Pyridoxal phosphate homeostasis protein"/>
    <property type="match status" value="1"/>
</dbReference>
<evidence type="ECO:0000313" key="6">
    <source>
        <dbReference type="EMBL" id="AEB11640.1"/>
    </source>
</evidence>
<dbReference type="PIRSF" id="PIRSF004848">
    <property type="entry name" value="YBL036c_PLPDEIII"/>
    <property type="match status" value="1"/>
</dbReference>
<dbReference type="InterPro" id="IPR011078">
    <property type="entry name" value="PyrdxlP_homeostasis"/>
</dbReference>
<proteinExistence type="inferred from homology"/>
<comment type="function">
    <text evidence="2">Pyridoxal 5'-phosphate (PLP)-binding protein, which is involved in PLP homeostasis.</text>
</comment>
<organism evidence="6 7">
    <name type="scientific">Marinithermus hydrothermalis (strain DSM 14884 / JCM 11576 / T1)</name>
    <dbReference type="NCBI Taxonomy" id="869210"/>
    <lineage>
        <taxon>Bacteria</taxon>
        <taxon>Thermotogati</taxon>
        <taxon>Deinococcota</taxon>
        <taxon>Deinococci</taxon>
        <taxon>Thermales</taxon>
        <taxon>Thermaceae</taxon>
        <taxon>Marinithermus</taxon>
    </lineage>
</organism>
<accession>F2NQB3</accession>
<evidence type="ECO:0000256" key="3">
    <source>
        <dbReference type="PIRSR" id="PIRSR004848-1"/>
    </source>
</evidence>
<protein>
    <recommendedName>
        <fullName evidence="2">Pyridoxal phosphate homeostasis protein</fullName>
        <shortName evidence="2">PLP homeostasis protein</shortName>
    </recommendedName>
</protein>
<evidence type="ECO:0000256" key="4">
    <source>
        <dbReference type="RuleBase" id="RU004514"/>
    </source>
</evidence>
<dbReference type="EMBL" id="CP002630">
    <property type="protein sequence ID" value="AEB11640.1"/>
    <property type="molecule type" value="Genomic_DNA"/>
</dbReference>
<dbReference type="PANTHER" id="PTHR10146:SF14">
    <property type="entry name" value="PYRIDOXAL PHOSPHATE HOMEOSTASIS PROTEIN"/>
    <property type="match status" value="1"/>
</dbReference>
<dbReference type="CDD" id="cd00635">
    <property type="entry name" value="PLPDE_III_YBL036c_like"/>
    <property type="match status" value="1"/>
</dbReference>
<dbReference type="STRING" id="869210.Marky_0894"/>
<dbReference type="NCBIfam" id="TIGR00044">
    <property type="entry name" value="YggS family pyridoxal phosphate-dependent enzyme"/>
    <property type="match status" value="1"/>
</dbReference>
<gene>
    <name evidence="6" type="ordered locus">Marky_0894</name>
</gene>
<dbReference type="GO" id="GO:0030170">
    <property type="term" value="F:pyridoxal phosphate binding"/>
    <property type="evidence" value="ECO:0007669"/>
    <property type="project" value="UniProtKB-UniRule"/>
</dbReference>
<feature type="modified residue" description="N6-(pyridoxal phosphate)lysine" evidence="2 3">
    <location>
        <position position="31"/>
    </location>
</feature>
<evidence type="ECO:0000313" key="7">
    <source>
        <dbReference type="Proteomes" id="UP000007030"/>
    </source>
</evidence>
<evidence type="ECO:0000259" key="5">
    <source>
        <dbReference type="Pfam" id="PF01168"/>
    </source>
</evidence>
<name>F2NQB3_MARHT</name>
<dbReference type="RefSeq" id="WP_013703690.1">
    <property type="nucleotide sequence ID" value="NC_015387.1"/>
</dbReference>
<dbReference type="HAMAP" id="MF_02087">
    <property type="entry name" value="PLP_homeostasis"/>
    <property type="match status" value="1"/>
</dbReference>
<keyword evidence="1 2" id="KW-0663">Pyridoxal phosphate</keyword>
<dbReference type="KEGG" id="mhd:Marky_0894"/>